<sequence>MAPAVDLDDPASETTFPSWPAGTQTEVWVRNKSTTEDAQVKFQAGTHGGEDVSIAKGTRQSFRRDFGGLRFRVINNYGVPVQVWTV</sequence>
<feature type="region of interest" description="Disordered" evidence="1">
    <location>
        <begin position="1"/>
        <end position="21"/>
    </location>
</feature>
<comment type="caution">
    <text evidence="2">The sequence shown here is derived from an EMBL/GenBank/DDBJ whole genome shotgun (WGS) entry which is preliminary data.</text>
</comment>
<evidence type="ECO:0000256" key="1">
    <source>
        <dbReference type="SAM" id="MobiDB-lite"/>
    </source>
</evidence>
<dbReference type="EMBL" id="NBIV01000060">
    <property type="protein sequence ID" value="PXF45472.1"/>
    <property type="molecule type" value="Genomic_DNA"/>
</dbReference>
<evidence type="ECO:0000313" key="2">
    <source>
        <dbReference type="EMBL" id="PXF45472.1"/>
    </source>
</evidence>
<name>A0A2V3ITP6_9FLOR</name>
<reference evidence="2 3" key="1">
    <citation type="journal article" date="2018" name="Mol. Biol. Evol.">
        <title>Analysis of the draft genome of the red seaweed Gracilariopsis chorda provides insights into genome size evolution in Rhodophyta.</title>
        <authorList>
            <person name="Lee J."/>
            <person name="Yang E.C."/>
            <person name="Graf L."/>
            <person name="Yang J.H."/>
            <person name="Qiu H."/>
            <person name="Zel Zion U."/>
            <person name="Chan C.X."/>
            <person name="Stephens T.G."/>
            <person name="Weber A.P.M."/>
            <person name="Boo G.H."/>
            <person name="Boo S.M."/>
            <person name="Kim K.M."/>
            <person name="Shin Y."/>
            <person name="Jung M."/>
            <person name="Lee S.J."/>
            <person name="Yim H.S."/>
            <person name="Lee J.H."/>
            <person name="Bhattacharya D."/>
            <person name="Yoon H.S."/>
        </authorList>
    </citation>
    <scope>NUCLEOTIDE SEQUENCE [LARGE SCALE GENOMIC DNA]</scope>
    <source>
        <strain evidence="2 3">SKKU-2015</strain>
        <tissue evidence="2">Whole body</tissue>
    </source>
</reference>
<dbReference type="AlphaFoldDB" id="A0A2V3ITP6"/>
<gene>
    <name evidence="2" type="ORF">BWQ96_04770</name>
</gene>
<proteinExistence type="predicted"/>
<accession>A0A2V3ITP6</accession>
<feature type="compositionally biased region" description="Polar residues" evidence="1">
    <location>
        <begin position="12"/>
        <end position="21"/>
    </location>
</feature>
<keyword evidence="3" id="KW-1185">Reference proteome</keyword>
<feature type="compositionally biased region" description="Acidic residues" evidence="1">
    <location>
        <begin position="1"/>
        <end position="11"/>
    </location>
</feature>
<protein>
    <recommendedName>
        <fullName evidence="4">Plastocyanin-like domain-containing protein</fullName>
    </recommendedName>
</protein>
<organism evidence="2 3">
    <name type="scientific">Gracilariopsis chorda</name>
    <dbReference type="NCBI Taxonomy" id="448386"/>
    <lineage>
        <taxon>Eukaryota</taxon>
        <taxon>Rhodophyta</taxon>
        <taxon>Florideophyceae</taxon>
        <taxon>Rhodymeniophycidae</taxon>
        <taxon>Gracilariales</taxon>
        <taxon>Gracilariaceae</taxon>
        <taxon>Gracilariopsis</taxon>
    </lineage>
</organism>
<evidence type="ECO:0008006" key="4">
    <source>
        <dbReference type="Google" id="ProtNLM"/>
    </source>
</evidence>
<dbReference type="Proteomes" id="UP000247409">
    <property type="component" value="Unassembled WGS sequence"/>
</dbReference>
<evidence type="ECO:0000313" key="3">
    <source>
        <dbReference type="Proteomes" id="UP000247409"/>
    </source>
</evidence>